<evidence type="ECO:0000256" key="1">
    <source>
        <dbReference type="ARBA" id="ARBA00008779"/>
    </source>
</evidence>
<dbReference type="PANTHER" id="PTHR42693">
    <property type="entry name" value="ARYLSULFATASE FAMILY MEMBER"/>
    <property type="match status" value="1"/>
</dbReference>
<dbReference type="InterPro" id="IPR024607">
    <property type="entry name" value="Sulfatase_CS"/>
</dbReference>
<evidence type="ECO:0000256" key="3">
    <source>
        <dbReference type="ARBA" id="ARBA00022801"/>
    </source>
</evidence>
<dbReference type="GO" id="GO:0046872">
    <property type="term" value="F:metal ion binding"/>
    <property type="evidence" value="ECO:0007669"/>
    <property type="project" value="UniProtKB-KW"/>
</dbReference>
<dbReference type="InterPro" id="IPR000917">
    <property type="entry name" value="Sulfatase_N"/>
</dbReference>
<evidence type="ECO:0000313" key="6">
    <source>
        <dbReference type="EMBL" id="AIJ45357.1"/>
    </source>
</evidence>
<keyword evidence="4" id="KW-0106">Calcium</keyword>
<keyword evidence="2" id="KW-0479">Metal-binding</keyword>
<dbReference type="InterPro" id="IPR017850">
    <property type="entry name" value="Alkaline_phosphatase_core_sf"/>
</dbReference>
<dbReference type="Gene3D" id="3.30.1120.10">
    <property type="match status" value="1"/>
</dbReference>
<reference evidence="6 7" key="1">
    <citation type="journal article" date="2014" name="Genome Announc.">
        <title>Complete Genome Sequence of Polychlorinated Biphenyl Degrader Comamonas testosteroni TK102 (NBRC 109938).</title>
        <authorList>
            <person name="Fukuda K."/>
            <person name="Hosoyama A."/>
            <person name="Tsuchikane K."/>
            <person name="Ohji S."/>
            <person name="Yamazoe A."/>
            <person name="Fujita N."/>
            <person name="Shintani M."/>
            <person name="Kimbara K."/>
        </authorList>
    </citation>
    <scope>NUCLEOTIDE SEQUENCE [LARGE SCALE GENOMIC DNA]</scope>
    <source>
        <strain evidence="6">TK102</strain>
    </source>
</reference>
<dbReference type="Proteomes" id="UP000028782">
    <property type="component" value="Chromosome"/>
</dbReference>
<evidence type="ECO:0000313" key="7">
    <source>
        <dbReference type="Proteomes" id="UP000028782"/>
    </source>
</evidence>
<accession>A0A076PPQ9</accession>
<feature type="domain" description="Sulfatase N-terminal" evidence="5">
    <location>
        <begin position="4"/>
        <end position="320"/>
    </location>
</feature>
<protein>
    <submittedName>
        <fullName evidence="6">Twin-arginine translocation pathway signal protein</fullName>
    </submittedName>
</protein>
<dbReference type="KEGG" id="ctes:O987_05990"/>
<dbReference type="GO" id="GO:0004065">
    <property type="term" value="F:arylsulfatase activity"/>
    <property type="evidence" value="ECO:0007669"/>
    <property type="project" value="TreeGrafter"/>
</dbReference>
<dbReference type="Gene3D" id="3.40.720.10">
    <property type="entry name" value="Alkaline Phosphatase, subunit A"/>
    <property type="match status" value="1"/>
</dbReference>
<proteinExistence type="inferred from homology"/>
<dbReference type="AlphaFoldDB" id="A0A076PPQ9"/>
<name>A0A076PPQ9_COMTE</name>
<dbReference type="PROSITE" id="PS00149">
    <property type="entry name" value="SULFATASE_2"/>
    <property type="match status" value="1"/>
</dbReference>
<evidence type="ECO:0000256" key="2">
    <source>
        <dbReference type="ARBA" id="ARBA00022723"/>
    </source>
</evidence>
<keyword evidence="3" id="KW-0378">Hydrolase</keyword>
<evidence type="ECO:0000259" key="5">
    <source>
        <dbReference type="Pfam" id="PF00884"/>
    </source>
</evidence>
<dbReference type="InterPro" id="IPR050738">
    <property type="entry name" value="Sulfatase"/>
</dbReference>
<evidence type="ECO:0000256" key="4">
    <source>
        <dbReference type="ARBA" id="ARBA00022837"/>
    </source>
</evidence>
<dbReference type="EMBL" id="CP006704">
    <property type="protein sequence ID" value="AIJ45357.1"/>
    <property type="molecule type" value="Genomic_DNA"/>
</dbReference>
<organism evidence="6 7">
    <name type="scientific">Comamonas testosteroni TK102</name>
    <dbReference type="NCBI Taxonomy" id="1392005"/>
    <lineage>
        <taxon>Bacteria</taxon>
        <taxon>Pseudomonadati</taxon>
        <taxon>Pseudomonadota</taxon>
        <taxon>Betaproteobacteria</taxon>
        <taxon>Burkholderiales</taxon>
        <taxon>Comamonadaceae</taxon>
        <taxon>Comamonas</taxon>
    </lineage>
</organism>
<dbReference type="RefSeq" id="WP_043371117.1">
    <property type="nucleotide sequence ID" value="NZ_CP006704.1"/>
</dbReference>
<gene>
    <name evidence="6" type="ORF">O987_05990</name>
</gene>
<comment type="similarity">
    <text evidence="1">Belongs to the sulfatase family.</text>
</comment>
<dbReference type="PANTHER" id="PTHR42693:SF53">
    <property type="entry name" value="ENDO-4-O-SULFATASE"/>
    <property type="match status" value="1"/>
</dbReference>
<dbReference type="Pfam" id="PF00884">
    <property type="entry name" value="Sulfatase"/>
    <property type="match status" value="1"/>
</dbReference>
<dbReference type="SUPFAM" id="SSF53649">
    <property type="entry name" value="Alkaline phosphatase-like"/>
    <property type="match status" value="1"/>
</dbReference>
<dbReference type="HOGENOM" id="CLU_006332_10_4_4"/>
<sequence>MTTPNIVFILADDLGWADLGVYGATDFKTPHLDHLASQGVRFNQAYASSAVCSATRIALITGRYQYRLQAGLEEPLARHGAQLGLPADHPTLPSLLKQAGYDTALIGKWHLGKPPAYGPQRSGYDYFFGNHSGAIDYFTHKPGVGEQFSPDLWQGNEPVERTGYYTYILGDEATRYVHERKDQDKPFFLSLHFTAPHWPWEGPGDEHVARSIKDLFHYDGGSLKKYGEIVEALDKAVGQVLQALDDTGQADNTIVIFTSDNGGERFSKTWPFTGQKTELLEGGIRVPTLLRWSARIRPQVQEQVTASFDWLPTLLAAAGARPHPDFPSDGQNILPILQGIAANTERSLFWRYKSQTQRAVRQGPWKYLKINDNEFLFNVEEDARERANLKEHQPEIFAGLRRQWEEWNEQLLPISAESYSHGLSPDIQADRYVPARLSQG</sequence>